<evidence type="ECO:0000256" key="2">
    <source>
        <dbReference type="ARBA" id="ARBA00023242"/>
    </source>
</evidence>
<sequence length="664" mass="73114">MRRQRPHECVYFHSPPPGAPSATEPDPAASRPKLLTNTGAESESEVLQPACARVDSIPEDAVAVSSLLAQQFGYFEDSQVNSLALFRKFSGSDAANPGNNDAPTIEDDVAREVRGHVEQIPERPIIDFLIQYFIGEVNWIENLVHAPWLLANYKNWHPKSQVSHTADVEFTVLILRLCSYASQFLPSPTYTLDRIRGISLLDIKRSSDAVADALDRALTHNSDRGSLTRLQHLCLLGHTLQCDGNIQQSWEILGRAVRVAQGLGLDHSTRYGIQGGGQQVSDLQREMRRRTFCSLYVWDGTLARRLDRTPFLPNGNMTDSWQQASIPPILAAGAEGPAEHATKELDIFTERLCQAGLVDFCKSSRTVGRLRAENMDDYDILAAEQRHEQFWARFVAQLPPAFRVVEDPDTSQDRRLPKLELQRQQLHISVFEYICYNFRPCLLMQESELQGLPAYKRVLLASQRRCLAAAALCMLDSVKVLHSLLGCSHSRYVGLVFPAFEAAVTLASLMSCSDLRSYQHPGEEEAFLGYGHPASTTSNNNGTAGRDPLQAAIANLTWEACLEAAQEAQALLLMLADVSSIAEAGAQALARLLHKAVKAKKQQGSTAKTAPGALGAMSGAMNMPAEWTGMAASEDVGLFDFETMIATSSDEFYWAPLTTNISNG</sequence>
<evidence type="ECO:0000259" key="4">
    <source>
        <dbReference type="SMART" id="SM00906"/>
    </source>
</evidence>
<evidence type="ECO:0000256" key="3">
    <source>
        <dbReference type="SAM" id="MobiDB-lite"/>
    </source>
</evidence>
<dbReference type="EMBL" id="JAPCWZ010000005">
    <property type="protein sequence ID" value="KAK8863420.1"/>
    <property type="molecule type" value="Genomic_DNA"/>
</dbReference>
<dbReference type="PANTHER" id="PTHR31001">
    <property type="entry name" value="UNCHARACTERIZED TRANSCRIPTIONAL REGULATORY PROTEIN"/>
    <property type="match status" value="1"/>
</dbReference>
<feature type="compositionally biased region" description="Basic and acidic residues" evidence="3">
    <location>
        <begin position="1"/>
        <end position="10"/>
    </location>
</feature>
<gene>
    <name evidence="5" type="ORF">PGQ11_009655</name>
</gene>
<proteinExistence type="predicted"/>
<dbReference type="Proteomes" id="UP001390339">
    <property type="component" value="Unassembled WGS sequence"/>
</dbReference>
<dbReference type="Pfam" id="PF04082">
    <property type="entry name" value="Fungal_trans"/>
    <property type="match status" value="1"/>
</dbReference>
<organism evidence="5 6">
    <name type="scientific">Apiospora arundinis</name>
    <dbReference type="NCBI Taxonomy" id="335852"/>
    <lineage>
        <taxon>Eukaryota</taxon>
        <taxon>Fungi</taxon>
        <taxon>Dikarya</taxon>
        <taxon>Ascomycota</taxon>
        <taxon>Pezizomycotina</taxon>
        <taxon>Sordariomycetes</taxon>
        <taxon>Xylariomycetidae</taxon>
        <taxon>Amphisphaeriales</taxon>
        <taxon>Apiosporaceae</taxon>
        <taxon>Apiospora</taxon>
    </lineage>
</organism>
<dbReference type="InterPro" id="IPR050613">
    <property type="entry name" value="Sec_Metabolite_Reg"/>
</dbReference>
<protein>
    <submittedName>
        <fullName evidence="5">Transcription factor sol4</fullName>
    </submittedName>
</protein>
<feature type="domain" description="Xylanolytic transcriptional activator regulatory" evidence="4">
    <location>
        <begin position="249"/>
        <end position="329"/>
    </location>
</feature>
<feature type="region of interest" description="Disordered" evidence="3">
    <location>
        <begin position="1"/>
        <end position="46"/>
    </location>
</feature>
<reference evidence="5 6" key="1">
    <citation type="journal article" date="2024" name="IMA Fungus">
        <title>Apiospora arundinis, a panoply of carbohydrate-active enzymes and secondary metabolites.</title>
        <authorList>
            <person name="Sorensen T."/>
            <person name="Petersen C."/>
            <person name="Muurmann A.T."/>
            <person name="Christiansen J.V."/>
            <person name="Brundto M.L."/>
            <person name="Overgaard C.K."/>
            <person name="Boysen A.T."/>
            <person name="Wollenberg R.D."/>
            <person name="Larsen T.O."/>
            <person name="Sorensen J.L."/>
            <person name="Nielsen K.L."/>
            <person name="Sondergaard T.E."/>
        </authorList>
    </citation>
    <scope>NUCLEOTIDE SEQUENCE [LARGE SCALE GENOMIC DNA]</scope>
    <source>
        <strain evidence="5 6">AAU 773</strain>
    </source>
</reference>
<dbReference type="SMART" id="SM00906">
    <property type="entry name" value="Fungal_trans"/>
    <property type="match status" value="1"/>
</dbReference>
<dbReference type="PANTHER" id="PTHR31001:SF87">
    <property type="entry name" value="COL-21"/>
    <property type="match status" value="1"/>
</dbReference>
<name>A0ABR2IK20_9PEZI</name>
<accession>A0ABR2IK20</accession>
<dbReference type="InterPro" id="IPR007219">
    <property type="entry name" value="XnlR_reg_dom"/>
</dbReference>
<evidence type="ECO:0000256" key="1">
    <source>
        <dbReference type="ARBA" id="ARBA00004123"/>
    </source>
</evidence>
<evidence type="ECO:0000313" key="6">
    <source>
        <dbReference type="Proteomes" id="UP001390339"/>
    </source>
</evidence>
<dbReference type="CDD" id="cd12148">
    <property type="entry name" value="fungal_TF_MHR"/>
    <property type="match status" value="1"/>
</dbReference>
<keyword evidence="2" id="KW-0539">Nucleus</keyword>
<evidence type="ECO:0000313" key="5">
    <source>
        <dbReference type="EMBL" id="KAK8863420.1"/>
    </source>
</evidence>
<comment type="subcellular location">
    <subcellularLocation>
        <location evidence="1">Nucleus</location>
    </subcellularLocation>
</comment>
<keyword evidence="6" id="KW-1185">Reference proteome</keyword>
<comment type="caution">
    <text evidence="5">The sequence shown here is derived from an EMBL/GenBank/DDBJ whole genome shotgun (WGS) entry which is preliminary data.</text>
</comment>